<dbReference type="Proteomes" id="UP000006671">
    <property type="component" value="Unassembled WGS sequence"/>
</dbReference>
<keyword evidence="6 9" id="KW-0067">ATP-binding</keyword>
<dbReference type="PANTHER" id="PTHR44329">
    <property type="entry name" value="SERINE/THREONINE-PROTEIN KINASE TNNI3K-RELATED"/>
    <property type="match status" value="1"/>
</dbReference>
<dbReference type="PROSITE" id="PS00108">
    <property type="entry name" value="PROTEIN_KINASE_ST"/>
    <property type="match status" value="1"/>
</dbReference>
<dbReference type="FunFam" id="1.10.510.10:FF:001023">
    <property type="entry name" value="Os07g0541700 protein"/>
    <property type="match status" value="1"/>
</dbReference>
<dbReference type="GO" id="GO:0005524">
    <property type="term" value="F:ATP binding"/>
    <property type="evidence" value="ECO:0007669"/>
    <property type="project" value="UniProtKB-UniRule"/>
</dbReference>
<protein>
    <recommendedName>
        <fullName evidence="1">non-specific serine/threonine protein kinase</fullName>
        <ecNumber evidence="1">2.7.11.1</ecNumber>
    </recommendedName>
</protein>
<dbReference type="InterPro" id="IPR011009">
    <property type="entry name" value="Kinase-like_dom_sf"/>
</dbReference>
<evidence type="ECO:0000313" key="13">
    <source>
        <dbReference type="Proteomes" id="UP000006671"/>
    </source>
</evidence>
<evidence type="ECO:0000256" key="2">
    <source>
        <dbReference type="ARBA" id="ARBA00022527"/>
    </source>
</evidence>
<sequence length="685" mass="77344">MLSYSLSITNCKFIENTGGSKGSTLYLYGTDLDIGNSQFTKNTADLGGAIYVETTKLFGSIRFTDSTFNDNSAKNGGAMWINTVTPYIKNIICENNLAAYAGGCIYSQLTVNGEIIVGNNALCYGNNVATPLQTVEVQFERNTENGNELEIYPGESFKMNVLVKDLYNQTASSLMEPNMLIIRPTNIEDGTVSQNNLFDNRTILVSLQIFPSQISKEFSLSIIVTPDIEKIVKVKILPCPNSYILNKLDNGYICEYSPIAIILTSAILGFISLLIIFGAVLYAGIFITRKLLKLRKQERAEKEIERKFTDNEFIFESEFTPLISSNSINSGIDSSNTKEILNSQKKRQQYIIPISEINILKRVGEGAMGMIYHAKWNRTDVAIKQLKTDSNDEEFENEAMLMSSLRHPCIVSCYGVSLTTNGKYMVVEYMEHGSLEKAIYNSRIGREIMRFETKLKILIDITKGLIYLHSIKPHKIIHRDLKPGNILLDKIMNAKVGDFGLSKIVSNNSATMTSNVGTLLYMAPELLSDNHKGKSTKVDVYSFGVIMWELLYEILPFSNEIDNSTTVFQILMRVAKGHRPELLHAKSFSEKQIDEWIEHNFTKKHIENLGKSEIIGFLESYVQIMERCWAQDSSQRPEFIEIIDLLEELQSQCQKIDDLPRLIPLQSLHNFNNYQNSNSDTGTLH</sequence>
<keyword evidence="2" id="KW-0723">Serine/threonine-protein kinase</keyword>
<dbReference type="SUPFAM" id="SSF56112">
    <property type="entry name" value="Protein kinase-like (PK-like)"/>
    <property type="match status" value="1"/>
</dbReference>
<dbReference type="InterPro" id="IPR017441">
    <property type="entry name" value="Protein_kinase_ATP_BS"/>
</dbReference>
<dbReference type="SMART" id="SM00220">
    <property type="entry name" value="S_TKc"/>
    <property type="match status" value="1"/>
</dbReference>
<name>D2V6W1_NAEGR</name>
<keyword evidence="3" id="KW-0808">Transferase</keyword>
<organism evidence="13">
    <name type="scientific">Naegleria gruberi</name>
    <name type="common">Amoeba</name>
    <dbReference type="NCBI Taxonomy" id="5762"/>
    <lineage>
        <taxon>Eukaryota</taxon>
        <taxon>Discoba</taxon>
        <taxon>Heterolobosea</taxon>
        <taxon>Tetramitia</taxon>
        <taxon>Eutetramitia</taxon>
        <taxon>Vahlkampfiidae</taxon>
        <taxon>Naegleria</taxon>
    </lineage>
</organism>
<dbReference type="CDD" id="cd13999">
    <property type="entry name" value="STKc_MAP3K-like"/>
    <property type="match status" value="1"/>
</dbReference>
<feature type="transmembrane region" description="Helical" evidence="10">
    <location>
        <begin position="259"/>
        <end position="287"/>
    </location>
</feature>
<dbReference type="PROSITE" id="PS00107">
    <property type="entry name" value="PROTEIN_KINASE_ATP"/>
    <property type="match status" value="1"/>
</dbReference>
<keyword evidence="10" id="KW-1133">Transmembrane helix</keyword>
<evidence type="ECO:0000256" key="7">
    <source>
        <dbReference type="ARBA" id="ARBA00047899"/>
    </source>
</evidence>
<evidence type="ECO:0000256" key="4">
    <source>
        <dbReference type="ARBA" id="ARBA00022741"/>
    </source>
</evidence>
<keyword evidence="13" id="KW-1185">Reference proteome</keyword>
<evidence type="ECO:0000256" key="1">
    <source>
        <dbReference type="ARBA" id="ARBA00012513"/>
    </source>
</evidence>
<dbReference type="InterPro" id="IPR008271">
    <property type="entry name" value="Ser/Thr_kinase_AS"/>
</dbReference>
<dbReference type="EMBL" id="GG738854">
    <property type="protein sequence ID" value="EFC47641.1"/>
    <property type="molecule type" value="Genomic_DNA"/>
</dbReference>
<dbReference type="STRING" id="5762.D2V6W1"/>
<reference evidence="12 13" key="1">
    <citation type="journal article" date="2010" name="Cell">
        <title>The genome of Naegleria gruberi illuminates early eukaryotic versatility.</title>
        <authorList>
            <person name="Fritz-Laylin L.K."/>
            <person name="Prochnik S.E."/>
            <person name="Ginger M.L."/>
            <person name="Dacks J.B."/>
            <person name="Carpenter M.L."/>
            <person name="Field M.C."/>
            <person name="Kuo A."/>
            <person name="Paredez A."/>
            <person name="Chapman J."/>
            <person name="Pham J."/>
            <person name="Shu S."/>
            <person name="Neupane R."/>
            <person name="Cipriano M."/>
            <person name="Mancuso J."/>
            <person name="Tu H."/>
            <person name="Salamov A."/>
            <person name="Lindquist E."/>
            <person name="Shapiro H."/>
            <person name="Lucas S."/>
            <person name="Grigoriev I.V."/>
            <person name="Cande W.Z."/>
            <person name="Fulton C."/>
            <person name="Rokhsar D.S."/>
            <person name="Dawson S.C."/>
        </authorList>
    </citation>
    <scope>NUCLEOTIDE SEQUENCE [LARGE SCALE GENOMIC DNA]</scope>
    <source>
        <strain evidence="12 13">NEG-M</strain>
    </source>
</reference>
<dbReference type="eggNOG" id="KOG0192">
    <property type="taxonomic scope" value="Eukaryota"/>
</dbReference>
<evidence type="ECO:0000259" key="11">
    <source>
        <dbReference type="PROSITE" id="PS50011"/>
    </source>
</evidence>
<dbReference type="Gene3D" id="1.10.510.10">
    <property type="entry name" value="Transferase(Phosphotransferase) domain 1"/>
    <property type="match status" value="1"/>
</dbReference>
<dbReference type="AlphaFoldDB" id="D2V6W1"/>
<proteinExistence type="predicted"/>
<dbReference type="SUPFAM" id="SSF51126">
    <property type="entry name" value="Pectin lyase-like"/>
    <property type="match status" value="1"/>
</dbReference>
<dbReference type="Pfam" id="PF00069">
    <property type="entry name" value="Pkinase"/>
    <property type="match status" value="1"/>
</dbReference>
<keyword evidence="5" id="KW-0418">Kinase</keyword>
<dbReference type="InParanoid" id="D2V6W1"/>
<feature type="domain" description="Protein kinase" evidence="11">
    <location>
        <begin position="357"/>
        <end position="649"/>
    </location>
</feature>
<dbReference type="EC" id="2.7.11.1" evidence="1"/>
<comment type="catalytic activity">
    <reaction evidence="8">
        <text>L-seryl-[protein] + ATP = O-phospho-L-seryl-[protein] + ADP + H(+)</text>
        <dbReference type="Rhea" id="RHEA:17989"/>
        <dbReference type="Rhea" id="RHEA-COMP:9863"/>
        <dbReference type="Rhea" id="RHEA-COMP:11604"/>
        <dbReference type="ChEBI" id="CHEBI:15378"/>
        <dbReference type="ChEBI" id="CHEBI:29999"/>
        <dbReference type="ChEBI" id="CHEBI:30616"/>
        <dbReference type="ChEBI" id="CHEBI:83421"/>
        <dbReference type="ChEBI" id="CHEBI:456216"/>
        <dbReference type="EC" id="2.7.11.1"/>
    </reaction>
</comment>
<accession>D2V6W1</accession>
<dbReference type="VEuPathDB" id="AmoebaDB:NAEGRDRAFT_64576"/>
<dbReference type="GO" id="GO:0097527">
    <property type="term" value="P:necroptotic signaling pathway"/>
    <property type="evidence" value="ECO:0007669"/>
    <property type="project" value="TreeGrafter"/>
</dbReference>
<evidence type="ECO:0000256" key="9">
    <source>
        <dbReference type="PROSITE-ProRule" id="PRU10141"/>
    </source>
</evidence>
<evidence type="ECO:0000256" key="3">
    <source>
        <dbReference type="ARBA" id="ARBA00022679"/>
    </source>
</evidence>
<dbReference type="KEGG" id="ngr:NAEGRDRAFT_64576"/>
<keyword evidence="10" id="KW-0812">Transmembrane</keyword>
<dbReference type="PANTHER" id="PTHR44329:SF298">
    <property type="entry name" value="MIXED LINEAGE KINASE DOMAIN-LIKE PROTEIN"/>
    <property type="match status" value="1"/>
</dbReference>
<dbReference type="InterPro" id="IPR011050">
    <property type="entry name" value="Pectin_lyase_fold/virulence"/>
</dbReference>
<keyword evidence="10" id="KW-0472">Membrane</keyword>
<gene>
    <name evidence="12" type="ORF">NAEGRDRAFT_64576</name>
</gene>
<evidence type="ECO:0000256" key="5">
    <source>
        <dbReference type="ARBA" id="ARBA00022777"/>
    </source>
</evidence>
<evidence type="ECO:0000256" key="6">
    <source>
        <dbReference type="ARBA" id="ARBA00022840"/>
    </source>
</evidence>
<dbReference type="InterPro" id="IPR000719">
    <property type="entry name" value="Prot_kinase_dom"/>
</dbReference>
<dbReference type="PROSITE" id="PS50011">
    <property type="entry name" value="PROTEIN_KINASE_DOM"/>
    <property type="match status" value="1"/>
</dbReference>
<dbReference type="RefSeq" id="XP_002680385.1">
    <property type="nucleotide sequence ID" value="XM_002680339.1"/>
</dbReference>
<keyword evidence="4 9" id="KW-0547">Nucleotide-binding</keyword>
<evidence type="ECO:0000256" key="10">
    <source>
        <dbReference type="SAM" id="Phobius"/>
    </source>
</evidence>
<feature type="binding site" evidence="9">
    <location>
        <position position="384"/>
    </location>
    <ligand>
        <name>ATP</name>
        <dbReference type="ChEBI" id="CHEBI:30616"/>
    </ligand>
</feature>
<evidence type="ECO:0000313" key="12">
    <source>
        <dbReference type="EMBL" id="EFC47641.1"/>
    </source>
</evidence>
<dbReference type="InterPro" id="IPR051681">
    <property type="entry name" value="Ser/Thr_Kinases-Pseudokinases"/>
</dbReference>
<comment type="catalytic activity">
    <reaction evidence="7">
        <text>L-threonyl-[protein] + ATP = O-phospho-L-threonyl-[protein] + ADP + H(+)</text>
        <dbReference type="Rhea" id="RHEA:46608"/>
        <dbReference type="Rhea" id="RHEA-COMP:11060"/>
        <dbReference type="Rhea" id="RHEA-COMP:11605"/>
        <dbReference type="ChEBI" id="CHEBI:15378"/>
        <dbReference type="ChEBI" id="CHEBI:30013"/>
        <dbReference type="ChEBI" id="CHEBI:30616"/>
        <dbReference type="ChEBI" id="CHEBI:61977"/>
        <dbReference type="ChEBI" id="CHEBI:456216"/>
        <dbReference type="EC" id="2.7.11.1"/>
    </reaction>
</comment>
<dbReference type="GeneID" id="8861707"/>
<evidence type="ECO:0000256" key="8">
    <source>
        <dbReference type="ARBA" id="ARBA00048679"/>
    </source>
</evidence>
<dbReference type="GO" id="GO:0004674">
    <property type="term" value="F:protein serine/threonine kinase activity"/>
    <property type="evidence" value="ECO:0007669"/>
    <property type="project" value="UniProtKB-KW"/>
</dbReference>
<dbReference type="OrthoDB" id="4062651at2759"/>